<dbReference type="EMBL" id="UINC01036945">
    <property type="protein sequence ID" value="SVB31681.1"/>
    <property type="molecule type" value="Genomic_DNA"/>
</dbReference>
<organism evidence="3">
    <name type="scientific">marine metagenome</name>
    <dbReference type="NCBI Taxonomy" id="408172"/>
    <lineage>
        <taxon>unclassified sequences</taxon>
        <taxon>metagenomes</taxon>
        <taxon>ecological metagenomes</taxon>
    </lineage>
</organism>
<dbReference type="PANTHER" id="PTHR24171:SF8">
    <property type="entry name" value="BRCA1-ASSOCIATED RING DOMAIN PROTEIN 1"/>
    <property type="match status" value="1"/>
</dbReference>
<proteinExistence type="predicted"/>
<gene>
    <name evidence="3" type="ORF">METZ01_LOCUS184535</name>
</gene>
<dbReference type="InterPro" id="IPR002110">
    <property type="entry name" value="Ankyrin_rpt"/>
</dbReference>
<dbReference type="SMART" id="SM00248">
    <property type="entry name" value="ANK"/>
    <property type="match status" value="2"/>
</dbReference>
<evidence type="ECO:0000256" key="2">
    <source>
        <dbReference type="ARBA" id="ARBA00023043"/>
    </source>
</evidence>
<dbReference type="PROSITE" id="PS50088">
    <property type="entry name" value="ANK_REPEAT"/>
    <property type="match status" value="1"/>
</dbReference>
<feature type="non-terminal residue" evidence="3">
    <location>
        <position position="99"/>
    </location>
</feature>
<dbReference type="Gene3D" id="1.25.40.20">
    <property type="entry name" value="Ankyrin repeat-containing domain"/>
    <property type="match status" value="1"/>
</dbReference>
<dbReference type="PROSITE" id="PS50297">
    <property type="entry name" value="ANK_REP_REGION"/>
    <property type="match status" value="1"/>
</dbReference>
<keyword evidence="2" id="KW-0040">ANK repeat</keyword>
<reference evidence="3" key="1">
    <citation type="submission" date="2018-05" db="EMBL/GenBank/DDBJ databases">
        <authorList>
            <person name="Lanie J.A."/>
            <person name="Ng W.-L."/>
            <person name="Kazmierczak K.M."/>
            <person name="Andrzejewski T.M."/>
            <person name="Davidsen T.M."/>
            <person name="Wayne K.J."/>
            <person name="Tettelin H."/>
            <person name="Glass J.I."/>
            <person name="Rusch D."/>
            <person name="Podicherti R."/>
            <person name="Tsui H.-C.T."/>
            <person name="Winkler M.E."/>
        </authorList>
    </citation>
    <scope>NUCLEOTIDE SEQUENCE</scope>
</reference>
<dbReference type="InterPro" id="IPR036770">
    <property type="entry name" value="Ankyrin_rpt-contain_sf"/>
</dbReference>
<dbReference type="GO" id="GO:0085020">
    <property type="term" value="P:protein K6-linked ubiquitination"/>
    <property type="evidence" value="ECO:0007669"/>
    <property type="project" value="TreeGrafter"/>
</dbReference>
<dbReference type="GO" id="GO:0004842">
    <property type="term" value="F:ubiquitin-protein transferase activity"/>
    <property type="evidence" value="ECO:0007669"/>
    <property type="project" value="TreeGrafter"/>
</dbReference>
<dbReference type="Pfam" id="PF12796">
    <property type="entry name" value="Ank_2"/>
    <property type="match status" value="1"/>
</dbReference>
<dbReference type="GO" id="GO:0070531">
    <property type="term" value="C:BRCA1-A complex"/>
    <property type="evidence" value="ECO:0007669"/>
    <property type="project" value="TreeGrafter"/>
</dbReference>
<dbReference type="AlphaFoldDB" id="A0A382D1T3"/>
<keyword evidence="1" id="KW-0677">Repeat</keyword>
<dbReference type="SUPFAM" id="SSF48403">
    <property type="entry name" value="Ankyrin repeat"/>
    <property type="match status" value="1"/>
</dbReference>
<dbReference type="GO" id="GO:0031436">
    <property type="term" value="C:BRCA1-BARD1 complex"/>
    <property type="evidence" value="ECO:0007669"/>
    <property type="project" value="TreeGrafter"/>
</dbReference>
<evidence type="ECO:0000256" key="1">
    <source>
        <dbReference type="ARBA" id="ARBA00022737"/>
    </source>
</evidence>
<evidence type="ECO:0000313" key="3">
    <source>
        <dbReference type="EMBL" id="SVB31681.1"/>
    </source>
</evidence>
<dbReference type="PANTHER" id="PTHR24171">
    <property type="entry name" value="ANKYRIN REPEAT DOMAIN-CONTAINING PROTEIN 39-RELATED"/>
    <property type="match status" value="1"/>
</dbReference>
<name>A0A382D1T3_9ZZZZ</name>
<accession>A0A382D1T3</accession>
<protein>
    <submittedName>
        <fullName evidence="3">Uncharacterized protein</fullName>
    </submittedName>
</protein>
<sequence>MKHLLLTTIAALLLAGCGKSQSKLIIQTAEDGDIEAVKQRLAEGADVNVINNFGETALHKASAEGHGEIVELLVANGADVNVKDRNGWTPLHHVAWEDH</sequence>
<dbReference type="PROSITE" id="PS51257">
    <property type="entry name" value="PROKAR_LIPOPROTEIN"/>
    <property type="match status" value="1"/>
</dbReference>